<feature type="region of interest" description="Disordered" evidence="1">
    <location>
        <begin position="131"/>
        <end position="151"/>
    </location>
</feature>
<reference evidence="4" key="1">
    <citation type="journal article" date="2011" name="PLoS Pathog.">
        <title>Comparative genomics yields insights into niche adaptation of plant vascular wilt pathogens.</title>
        <authorList>
            <person name="Klosterman S.J."/>
            <person name="Subbarao K.V."/>
            <person name="Kang S."/>
            <person name="Veronese P."/>
            <person name="Gold S.E."/>
            <person name="Thomma B.P.H.J."/>
            <person name="Chen Z."/>
            <person name="Henrissat B."/>
            <person name="Lee Y.-H."/>
            <person name="Park J."/>
            <person name="Garcia-Pedrajas M.D."/>
            <person name="Barbara D.J."/>
            <person name="Anchieta A."/>
            <person name="de Jonge R."/>
            <person name="Santhanam P."/>
            <person name="Maruthachalam K."/>
            <person name="Atallah Z."/>
            <person name="Amyotte S.G."/>
            <person name="Paz Z."/>
            <person name="Inderbitzin P."/>
            <person name="Hayes R.J."/>
            <person name="Heiman D.I."/>
            <person name="Young S."/>
            <person name="Zeng Q."/>
            <person name="Engels R."/>
            <person name="Galagan J."/>
            <person name="Cuomo C.A."/>
            <person name="Dobinson K.F."/>
            <person name="Ma L.-J."/>
        </authorList>
    </citation>
    <scope>NUCLEOTIDE SEQUENCE [LARGE SCALE GENOMIC DNA]</scope>
    <source>
        <strain evidence="4">VaMs.102 / ATCC MYA-4576 / FGSC 10136</strain>
    </source>
</reference>
<dbReference type="RefSeq" id="XP_003000236.1">
    <property type="nucleotide sequence ID" value="XM_003000190.1"/>
</dbReference>
<dbReference type="Pfam" id="PF20233">
    <property type="entry name" value="DUF6590"/>
    <property type="match status" value="1"/>
</dbReference>
<feature type="region of interest" description="Disordered" evidence="1">
    <location>
        <begin position="41"/>
        <end position="93"/>
    </location>
</feature>
<evidence type="ECO:0000259" key="2">
    <source>
        <dbReference type="Pfam" id="PF20233"/>
    </source>
</evidence>
<dbReference type="eggNOG" id="ENOG502SV73">
    <property type="taxonomic scope" value="Eukaryota"/>
</dbReference>
<dbReference type="PANTHER" id="PTHR35391:SF5">
    <property type="entry name" value="DUF6590 DOMAIN-CONTAINING PROTEIN"/>
    <property type="match status" value="1"/>
</dbReference>
<evidence type="ECO:0000256" key="1">
    <source>
        <dbReference type="SAM" id="MobiDB-lite"/>
    </source>
</evidence>
<dbReference type="InterPro" id="IPR046497">
    <property type="entry name" value="DUF6590"/>
</dbReference>
<dbReference type="OrthoDB" id="3559580at2759"/>
<accession>C9SXD1</accession>
<dbReference type="EMBL" id="DS985228">
    <property type="protein sequence ID" value="EEY23321.1"/>
    <property type="molecule type" value="Genomic_DNA"/>
</dbReference>
<gene>
    <name evidence="3" type="ORF">VDBG_09431</name>
</gene>
<dbReference type="Proteomes" id="UP000008698">
    <property type="component" value="Unassembled WGS sequence"/>
</dbReference>
<sequence>MRKHRSDKHRPRSEWSEWIWSEEHETYYHGRQRSNGEWLYEDQNGQALGGAAAEDSATPRQDMDDLVQGLSTLSTNAGDDSEADDGLGEASTQQTEYQFTNATHESDRSRRHWQKGKNKHVSYEAVLEQEQVPEPEGAGAYEPNPGPEVNPTSVYGALDISNDPEIAQLLEQNPGLSTLYAQEGAPSSSGAYASVISLDHQAAQQDHISGDGQVGDREVLDKRYKVHKSKYFQVGEVFKVLWPEPMGVMPGAATLSDRDALRDRYGGLVHVGFRRFIVIATDEGHSTCVPILTYGGQGCRKRGVKPRHHGIIYTSTKPLMLEGEPPLGAPPAKMEVTTRGEKLSKSSRANYSKMMTVEHNVKVMFIGRIGADYPVVYTAINDCWDNKDHHRQGNDDGPAAQH</sequence>
<protein>
    <recommendedName>
        <fullName evidence="2">DUF6590 domain-containing protein</fullName>
    </recommendedName>
</protein>
<dbReference type="KEGG" id="val:VDBG_09431"/>
<evidence type="ECO:0000313" key="4">
    <source>
        <dbReference type="Proteomes" id="UP000008698"/>
    </source>
</evidence>
<name>C9SXD1_VERA1</name>
<keyword evidence="4" id="KW-1185">Reference proteome</keyword>
<proteinExistence type="predicted"/>
<feature type="domain" description="DUF6590" evidence="2">
    <location>
        <begin position="229"/>
        <end position="372"/>
    </location>
</feature>
<dbReference type="OMA" id="CTCIPIS"/>
<organism evidence="4">
    <name type="scientific">Verticillium alfalfae (strain VaMs.102 / ATCC MYA-4576 / FGSC 10136)</name>
    <name type="common">Verticillium wilt of alfalfa</name>
    <name type="synonym">Verticillium albo-atrum</name>
    <dbReference type="NCBI Taxonomy" id="526221"/>
    <lineage>
        <taxon>Eukaryota</taxon>
        <taxon>Fungi</taxon>
        <taxon>Dikarya</taxon>
        <taxon>Ascomycota</taxon>
        <taxon>Pezizomycotina</taxon>
        <taxon>Sordariomycetes</taxon>
        <taxon>Hypocreomycetidae</taxon>
        <taxon>Glomerellales</taxon>
        <taxon>Plectosphaerellaceae</taxon>
        <taxon>Verticillium</taxon>
    </lineage>
</organism>
<dbReference type="PANTHER" id="PTHR35391">
    <property type="entry name" value="C2H2-TYPE DOMAIN-CONTAINING PROTEIN-RELATED"/>
    <property type="match status" value="1"/>
</dbReference>
<dbReference type="AlphaFoldDB" id="C9SXD1"/>
<evidence type="ECO:0000313" key="3">
    <source>
        <dbReference type="EMBL" id="EEY23321.1"/>
    </source>
</evidence>
<dbReference type="GeneID" id="9527936"/>
<feature type="compositionally biased region" description="Polar residues" evidence="1">
    <location>
        <begin position="69"/>
        <end position="78"/>
    </location>
</feature>
<dbReference type="HOGENOM" id="CLU_038733_1_0_1"/>